<gene>
    <name evidence="4" type="ORF">WH297_18300</name>
</gene>
<dbReference type="InterPro" id="IPR001647">
    <property type="entry name" value="HTH_TetR"/>
</dbReference>
<feature type="DNA-binding region" description="H-T-H motif" evidence="2">
    <location>
        <begin position="46"/>
        <end position="65"/>
    </location>
</feature>
<dbReference type="InterPro" id="IPR009057">
    <property type="entry name" value="Homeodomain-like_sf"/>
</dbReference>
<proteinExistence type="predicted"/>
<dbReference type="PANTHER" id="PTHR30328:SF54">
    <property type="entry name" value="HTH-TYPE TRANSCRIPTIONAL REPRESSOR SCO4008"/>
    <property type="match status" value="1"/>
</dbReference>
<dbReference type="PROSITE" id="PS50977">
    <property type="entry name" value="HTH_TETR_2"/>
    <property type="match status" value="1"/>
</dbReference>
<sequence length="217" mass="24857">MNNGDENDDTELTGRDKVLGRRRRILGAIRTAAIDEFAEKGLVGASTQGIAHRAGLTKPQLHYYISSKEELYEDIIVYILDEWEDIFLGANTGDDPAKVIRQYIRAKLEYSQKNPKASRLFTTEIANGAPYLSRHWKKHVSATHNAVKLIQSWVDDGRIKPVDPLLFQMHIWAVTQHYADFETQVRSMMELEKDEPLDLERIEKEVSTLFLRACGLE</sequence>
<evidence type="ECO:0000313" key="4">
    <source>
        <dbReference type="EMBL" id="MEJ5021665.1"/>
    </source>
</evidence>
<dbReference type="Gene3D" id="1.10.357.10">
    <property type="entry name" value="Tetracycline Repressor, domain 2"/>
    <property type="match status" value="1"/>
</dbReference>
<evidence type="ECO:0000259" key="3">
    <source>
        <dbReference type="PROSITE" id="PS50977"/>
    </source>
</evidence>
<name>A0ABU8PHC8_9HYPH</name>
<evidence type="ECO:0000313" key="5">
    <source>
        <dbReference type="Proteomes" id="UP001375812"/>
    </source>
</evidence>
<dbReference type="Gene3D" id="1.10.10.60">
    <property type="entry name" value="Homeodomain-like"/>
    <property type="match status" value="1"/>
</dbReference>
<dbReference type="RefSeq" id="WP_105544079.1">
    <property type="nucleotide sequence ID" value="NZ_JBBGZH010000002.1"/>
</dbReference>
<reference evidence="4 5" key="1">
    <citation type="submission" date="2023-12" db="EMBL/GenBank/DDBJ databases">
        <title>Gut-associated functions are favored during microbiome assembly across C. elegans life.</title>
        <authorList>
            <person name="Zimmermann J."/>
        </authorList>
    </citation>
    <scope>NUCLEOTIDE SEQUENCE [LARGE SCALE GENOMIC DNA]</scope>
    <source>
        <strain evidence="4 5">MYb71</strain>
    </source>
</reference>
<dbReference type="SUPFAM" id="SSF48498">
    <property type="entry name" value="Tetracyclin repressor-like, C-terminal domain"/>
    <property type="match status" value="1"/>
</dbReference>
<dbReference type="EMBL" id="JBBGZH010000002">
    <property type="protein sequence ID" value="MEJ5021665.1"/>
    <property type="molecule type" value="Genomic_DNA"/>
</dbReference>
<organism evidence="4 5">
    <name type="scientific">Ochrobactrum vermis</name>
    <dbReference type="NCBI Taxonomy" id="1827297"/>
    <lineage>
        <taxon>Bacteria</taxon>
        <taxon>Pseudomonadati</taxon>
        <taxon>Pseudomonadota</taxon>
        <taxon>Alphaproteobacteria</taxon>
        <taxon>Hyphomicrobiales</taxon>
        <taxon>Brucellaceae</taxon>
        <taxon>Brucella/Ochrobactrum group</taxon>
        <taxon>Ochrobactrum</taxon>
    </lineage>
</organism>
<dbReference type="InterPro" id="IPR013573">
    <property type="entry name" value="Tscrpt_reg_YcdC_C"/>
</dbReference>
<dbReference type="Pfam" id="PF00440">
    <property type="entry name" value="TetR_N"/>
    <property type="match status" value="1"/>
</dbReference>
<dbReference type="InterPro" id="IPR036271">
    <property type="entry name" value="Tet_transcr_reg_TetR-rel_C_sf"/>
</dbReference>
<keyword evidence="5" id="KW-1185">Reference proteome</keyword>
<protein>
    <submittedName>
        <fullName evidence="4">TetR family transcriptional regulator C-terminal domain-containing protein</fullName>
    </submittedName>
</protein>
<evidence type="ECO:0000256" key="1">
    <source>
        <dbReference type="ARBA" id="ARBA00023125"/>
    </source>
</evidence>
<comment type="caution">
    <text evidence="4">The sequence shown here is derived from an EMBL/GenBank/DDBJ whole genome shotgun (WGS) entry which is preliminary data.</text>
</comment>
<dbReference type="Proteomes" id="UP001375812">
    <property type="component" value="Unassembled WGS sequence"/>
</dbReference>
<dbReference type="PRINTS" id="PR00455">
    <property type="entry name" value="HTHTETR"/>
</dbReference>
<keyword evidence="1 2" id="KW-0238">DNA-binding</keyword>
<dbReference type="InterPro" id="IPR050109">
    <property type="entry name" value="HTH-type_TetR-like_transc_reg"/>
</dbReference>
<feature type="domain" description="HTH tetR-type" evidence="3">
    <location>
        <begin position="23"/>
        <end position="83"/>
    </location>
</feature>
<dbReference type="PANTHER" id="PTHR30328">
    <property type="entry name" value="TRANSCRIPTIONAL REPRESSOR"/>
    <property type="match status" value="1"/>
</dbReference>
<dbReference type="SUPFAM" id="SSF46689">
    <property type="entry name" value="Homeodomain-like"/>
    <property type="match status" value="1"/>
</dbReference>
<accession>A0ABU8PHC8</accession>
<dbReference type="Pfam" id="PF08362">
    <property type="entry name" value="TetR_C_3"/>
    <property type="match status" value="1"/>
</dbReference>
<evidence type="ECO:0000256" key="2">
    <source>
        <dbReference type="PROSITE-ProRule" id="PRU00335"/>
    </source>
</evidence>